<sequence>MTMNAIKNFIREEDGITAIEYALMAAAIAAAITAGLAVLGPKLTASLTYISGLIKSS</sequence>
<keyword evidence="1" id="KW-1133">Transmembrane helix</keyword>
<evidence type="ECO:0000313" key="3">
    <source>
        <dbReference type="EMBL" id="MRW93880.1"/>
    </source>
</evidence>
<reference evidence="3 4" key="1">
    <citation type="submission" date="2019-11" db="EMBL/GenBank/DDBJ databases">
        <title>Novel species isolated from a subtropical stream in China.</title>
        <authorList>
            <person name="Lu H."/>
        </authorList>
    </citation>
    <scope>NUCLEOTIDE SEQUENCE [LARGE SCALE GENOMIC DNA]</scope>
    <source>
        <strain evidence="3 4">FT80W</strain>
    </source>
</reference>
<feature type="transmembrane region" description="Helical" evidence="1">
    <location>
        <begin position="21"/>
        <end position="39"/>
    </location>
</feature>
<keyword evidence="1" id="KW-0472">Membrane</keyword>
<dbReference type="InterPro" id="IPR007047">
    <property type="entry name" value="Flp_Fap"/>
</dbReference>
<evidence type="ECO:0000313" key="4">
    <source>
        <dbReference type="Proteomes" id="UP000433309"/>
    </source>
</evidence>
<dbReference type="EMBL" id="WKJK01000020">
    <property type="protein sequence ID" value="MRW93877.1"/>
    <property type="molecule type" value="Genomic_DNA"/>
</dbReference>
<gene>
    <name evidence="2" type="ORF">GJ699_28185</name>
    <name evidence="3" type="ORF">GJ699_28200</name>
</gene>
<keyword evidence="4" id="KW-1185">Reference proteome</keyword>
<dbReference type="AlphaFoldDB" id="A0A6I2L7Z3"/>
<evidence type="ECO:0000256" key="1">
    <source>
        <dbReference type="SAM" id="Phobius"/>
    </source>
</evidence>
<proteinExistence type="predicted"/>
<dbReference type="EMBL" id="WKJK01000020">
    <property type="protein sequence ID" value="MRW93880.1"/>
    <property type="molecule type" value="Genomic_DNA"/>
</dbReference>
<keyword evidence="1" id="KW-0812">Transmembrane</keyword>
<comment type="caution">
    <text evidence="3">The sequence shown here is derived from an EMBL/GenBank/DDBJ whole genome shotgun (WGS) entry which is preliminary data.</text>
</comment>
<organism evidence="3 4">
    <name type="scientific">Duganella guangzhouensis</name>
    <dbReference type="NCBI Taxonomy" id="2666084"/>
    <lineage>
        <taxon>Bacteria</taxon>
        <taxon>Pseudomonadati</taxon>
        <taxon>Pseudomonadota</taxon>
        <taxon>Betaproteobacteria</taxon>
        <taxon>Burkholderiales</taxon>
        <taxon>Oxalobacteraceae</taxon>
        <taxon>Telluria group</taxon>
        <taxon>Duganella</taxon>
    </lineage>
</organism>
<dbReference type="Proteomes" id="UP000433309">
    <property type="component" value="Unassembled WGS sequence"/>
</dbReference>
<name>A0A6I2L7Z3_9BURK</name>
<protein>
    <submittedName>
        <fullName evidence="3">Flp family type IVb pilin</fullName>
    </submittedName>
</protein>
<accession>A0A6I2L7Z3</accession>
<dbReference type="Pfam" id="PF04964">
    <property type="entry name" value="Flp_Fap"/>
    <property type="match status" value="1"/>
</dbReference>
<evidence type="ECO:0000313" key="2">
    <source>
        <dbReference type="EMBL" id="MRW93877.1"/>
    </source>
</evidence>